<accession>A0ABC9WE18</accession>
<gene>
    <name evidence="1" type="ORF">GRJ2_000792500</name>
</gene>
<dbReference type="AlphaFoldDB" id="A0ABC9WE18"/>
<dbReference type="Proteomes" id="UP001623348">
    <property type="component" value="Unassembled WGS sequence"/>
</dbReference>
<keyword evidence="2" id="KW-1185">Reference proteome</keyword>
<proteinExistence type="predicted"/>
<reference evidence="1 2" key="1">
    <citation type="submission" date="2024-06" db="EMBL/GenBank/DDBJ databases">
        <title>The draft genome of Grus japonensis, version 3.</title>
        <authorList>
            <person name="Nabeshima K."/>
            <person name="Suzuki S."/>
            <person name="Onuma M."/>
        </authorList>
    </citation>
    <scope>NUCLEOTIDE SEQUENCE [LARGE SCALE GENOMIC DNA]</scope>
    <source>
        <strain evidence="1 2">451A</strain>
    </source>
</reference>
<name>A0ABC9WE18_GRUJA</name>
<evidence type="ECO:0000313" key="1">
    <source>
        <dbReference type="EMBL" id="GAB0183272.1"/>
    </source>
</evidence>
<evidence type="ECO:0000313" key="2">
    <source>
        <dbReference type="Proteomes" id="UP001623348"/>
    </source>
</evidence>
<protein>
    <submittedName>
        <fullName evidence="1">Uncharacterized protein</fullName>
    </submittedName>
</protein>
<organism evidence="1 2">
    <name type="scientific">Grus japonensis</name>
    <name type="common">Japanese crane</name>
    <name type="synonym">Red-crowned crane</name>
    <dbReference type="NCBI Taxonomy" id="30415"/>
    <lineage>
        <taxon>Eukaryota</taxon>
        <taxon>Metazoa</taxon>
        <taxon>Chordata</taxon>
        <taxon>Craniata</taxon>
        <taxon>Vertebrata</taxon>
        <taxon>Euteleostomi</taxon>
        <taxon>Archelosauria</taxon>
        <taxon>Archosauria</taxon>
        <taxon>Dinosauria</taxon>
        <taxon>Saurischia</taxon>
        <taxon>Theropoda</taxon>
        <taxon>Coelurosauria</taxon>
        <taxon>Aves</taxon>
        <taxon>Neognathae</taxon>
        <taxon>Neoaves</taxon>
        <taxon>Gruiformes</taxon>
        <taxon>Gruidae</taxon>
        <taxon>Grus</taxon>
    </lineage>
</organism>
<comment type="caution">
    <text evidence="1">The sequence shown here is derived from an EMBL/GenBank/DDBJ whole genome shotgun (WGS) entry which is preliminary data.</text>
</comment>
<sequence>MEEEEVAIAIAYMADGVEPMEVDPPESQEELMEVDPPPARLIWHHYTVPGLPFMTLWKRCRRSTQSVPYHRPSLRLCH</sequence>
<dbReference type="EMBL" id="BAAFJT010000002">
    <property type="protein sequence ID" value="GAB0183272.1"/>
    <property type="molecule type" value="Genomic_DNA"/>
</dbReference>